<proteinExistence type="inferred from homology"/>
<dbReference type="EMBL" id="GG671811">
    <property type="protein sequence ID" value="EER18295.1"/>
    <property type="molecule type" value="Genomic_DNA"/>
</dbReference>
<feature type="domain" description="Zinc finger PHD-type" evidence="14">
    <location>
        <begin position="554"/>
        <end position="595"/>
    </location>
</feature>
<keyword evidence="9" id="KW-0733">Signal recognition particle</keyword>
<comment type="subcellular location">
    <subcellularLocation>
        <location evidence="1">Cytoplasm</location>
    </subcellularLocation>
    <subcellularLocation>
        <location evidence="2">Nucleus</location>
        <location evidence="2">Nucleolus</location>
    </subcellularLocation>
</comment>
<evidence type="ECO:0000256" key="12">
    <source>
        <dbReference type="ARBA" id="ARBA00029498"/>
    </source>
</evidence>
<dbReference type="CDD" id="cd15481">
    <property type="entry name" value="SRP68-RBD"/>
    <property type="match status" value="1"/>
</dbReference>
<dbReference type="InterPro" id="IPR018527">
    <property type="entry name" value="Rubredoxin_Fe_BS"/>
</dbReference>
<name>C5KAW9_PERM5</name>
<evidence type="ECO:0000256" key="13">
    <source>
        <dbReference type="SAM" id="MobiDB-lite"/>
    </source>
</evidence>
<keyword evidence="11" id="KW-0687">Ribonucleoprotein</keyword>
<dbReference type="InterPro" id="IPR011011">
    <property type="entry name" value="Znf_FYVE_PHD"/>
</dbReference>
<dbReference type="GO" id="GO:0006614">
    <property type="term" value="P:SRP-dependent cotranslational protein targeting to membrane"/>
    <property type="evidence" value="ECO:0007669"/>
    <property type="project" value="InterPro"/>
</dbReference>
<evidence type="ECO:0000256" key="11">
    <source>
        <dbReference type="ARBA" id="ARBA00023274"/>
    </source>
</evidence>
<evidence type="ECO:0000259" key="14">
    <source>
        <dbReference type="SMART" id="SM00249"/>
    </source>
</evidence>
<feature type="compositionally biased region" description="Low complexity" evidence="13">
    <location>
        <begin position="533"/>
        <end position="545"/>
    </location>
</feature>
<dbReference type="Proteomes" id="UP000007800">
    <property type="component" value="Unassembled WGS sequence"/>
</dbReference>
<evidence type="ECO:0000256" key="10">
    <source>
        <dbReference type="ARBA" id="ARBA00023242"/>
    </source>
</evidence>
<evidence type="ECO:0000256" key="8">
    <source>
        <dbReference type="ARBA" id="ARBA00022884"/>
    </source>
</evidence>
<dbReference type="RefSeq" id="XP_002786499.1">
    <property type="nucleotide sequence ID" value="XM_002786453.1"/>
</dbReference>
<evidence type="ECO:0000256" key="4">
    <source>
        <dbReference type="ARBA" id="ARBA00022490"/>
    </source>
</evidence>
<keyword evidence="10" id="KW-0539">Nucleus</keyword>
<dbReference type="GO" id="GO:0005730">
    <property type="term" value="C:nucleolus"/>
    <property type="evidence" value="ECO:0007669"/>
    <property type="project" value="UniProtKB-SubCell"/>
</dbReference>
<evidence type="ECO:0000256" key="7">
    <source>
        <dbReference type="ARBA" id="ARBA00022833"/>
    </source>
</evidence>
<dbReference type="InParanoid" id="C5KAW9"/>
<keyword evidence="4" id="KW-0963">Cytoplasm</keyword>
<keyword evidence="5" id="KW-0479">Metal-binding</keyword>
<keyword evidence="8" id="KW-0694">RNA-binding</keyword>
<evidence type="ECO:0000256" key="3">
    <source>
        <dbReference type="ARBA" id="ARBA00009352"/>
    </source>
</evidence>
<dbReference type="PANTHER" id="PTHR12860">
    <property type="entry name" value="SIGNAL RECOGNITION PARTICLE 68 KDA PROTEIN"/>
    <property type="match status" value="1"/>
</dbReference>
<dbReference type="GO" id="GO:0008312">
    <property type="term" value="F:7S RNA binding"/>
    <property type="evidence" value="ECO:0007669"/>
    <property type="project" value="InterPro"/>
</dbReference>
<protein>
    <recommendedName>
        <fullName evidence="12">Signal recognition particle subunit SRP68</fullName>
    </recommendedName>
</protein>
<dbReference type="PROSITE" id="PS00202">
    <property type="entry name" value="RUBREDOXIN"/>
    <property type="match status" value="1"/>
</dbReference>
<dbReference type="InterPro" id="IPR034652">
    <property type="entry name" value="SRP68-RBD"/>
</dbReference>
<keyword evidence="16" id="KW-1185">Reference proteome</keyword>
<keyword evidence="7" id="KW-0862">Zinc</keyword>
<reference evidence="15 16" key="1">
    <citation type="submission" date="2008-07" db="EMBL/GenBank/DDBJ databases">
        <authorList>
            <person name="El-Sayed N."/>
            <person name="Caler E."/>
            <person name="Inman J."/>
            <person name="Amedeo P."/>
            <person name="Hass B."/>
            <person name="Wortman J."/>
        </authorList>
    </citation>
    <scope>NUCLEOTIDE SEQUENCE [LARGE SCALE GENOMIC DNA]</scope>
    <source>
        <strain evidence="16">ATCC 50983 / TXsc</strain>
    </source>
</reference>
<organism evidence="16">
    <name type="scientific">Perkinsus marinus (strain ATCC 50983 / TXsc)</name>
    <dbReference type="NCBI Taxonomy" id="423536"/>
    <lineage>
        <taxon>Eukaryota</taxon>
        <taxon>Sar</taxon>
        <taxon>Alveolata</taxon>
        <taxon>Perkinsozoa</taxon>
        <taxon>Perkinsea</taxon>
        <taxon>Perkinsida</taxon>
        <taxon>Perkinsidae</taxon>
        <taxon>Perkinsus</taxon>
    </lineage>
</organism>
<dbReference type="AlphaFoldDB" id="C5KAW9"/>
<dbReference type="GO" id="GO:0005786">
    <property type="term" value="C:signal recognition particle, endoplasmic reticulum targeting"/>
    <property type="evidence" value="ECO:0007669"/>
    <property type="project" value="UniProtKB-KW"/>
</dbReference>
<dbReference type="GeneID" id="9049025"/>
<evidence type="ECO:0000256" key="2">
    <source>
        <dbReference type="ARBA" id="ARBA00004604"/>
    </source>
</evidence>
<comment type="similarity">
    <text evidence="3">Belongs to the SRP68 family.</text>
</comment>
<gene>
    <name evidence="15" type="ORF">Pmar_PMAR005201</name>
</gene>
<dbReference type="Gene3D" id="3.30.40.10">
    <property type="entry name" value="Zinc/RING finger domain, C3HC4 (zinc finger)"/>
    <property type="match status" value="1"/>
</dbReference>
<evidence type="ECO:0000256" key="6">
    <source>
        <dbReference type="ARBA" id="ARBA00022771"/>
    </source>
</evidence>
<dbReference type="GO" id="GO:0005047">
    <property type="term" value="F:signal recognition particle binding"/>
    <property type="evidence" value="ECO:0007669"/>
    <property type="project" value="InterPro"/>
</dbReference>
<dbReference type="OrthoDB" id="10255118at2759"/>
<dbReference type="Pfam" id="PF00628">
    <property type="entry name" value="PHD"/>
    <property type="match status" value="1"/>
</dbReference>
<dbReference type="InterPro" id="IPR038253">
    <property type="entry name" value="SRP68_N_sf"/>
</dbReference>
<dbReference type="InterPro" id="IPR001965">
    <property type="entry name" value="Znf_PHD"/>
</dbReference>
<dbReference type="SMART" id="SM00249">
    <property type="entry name" value="PHD"/>
    <property type="match status" value="1"/>
</dbReference>
<dbReference type="Gene3D" id="1.10.3450.40">
    <property type="entry name" value="Signal recognition particle, SRP68 subunit, RNA-binding domain"/>
    <property type="match status" value="1"/>
</dbReference>
<accession>C5KAW9</accession>
<dbReference type="SUPFAM" id="SSF57903">
    <property type="entry name" value="FYVE/PHD zinc finger"/>
    <property type="match status" value="1"/>
</dbReference>
<dbReference type="GO" id="GO:0008270">
    <property type="term" value="F:zinc ion binding"/>
    <property type="evidence" value="ECO:0007669"/>
    <property type="project" value="UniProtKB-KW"/>
</dbReference>
<evidence type="ECO:0000256" key="1">
    <source>
        <dbReference type="ARBA" id="ARBA00004496"/>
    </source>
</evidence>
<keyword evidence="6" id="KW-0863">Zinc-finger</keyword>
<sequence>MASVSEPTAPIVEQPTGPSHAPFSLGILVKVKTMQQQNGLRHQDYHRYRQYCSRRLHRIRKATKLTNGRERFKKCSIPDDFDLDKVLEIPLVSAERAWAYSAELLGVYAQFIEDKPALRYHGIGRLRKAVRYAQILLAMCRLHCDSRTVMEAEAYENFMSGVLEFNLENYPTALEKLSVAEGLYKKLSVLSTGGTEKEVKLEKAYYAQMLDSDIAPKLRQCRYYTDEGHPVVRRKESSVVEEGAKASKNQVAILQQIAAVKARGDAQGDVMSLEEYYEATEDSISAAIDGCSEIAGLCQEVLSKIHSEMVKPSEEAGGVDWAAHEVEVRKISEDVSGERSLLLIYGLLARIRSLSAWIGTSKARIVVKPEEGVRLCDMLLENVEKAEKEAVKDLRLYFLALSHASGGKVPEAISLLQLLEQRSATELEESKTRLARAVLRLRADLLPAAAVQWRLKCLLHMVGEKGTQPMESTSAESTKLFPPSLQPMPCKPLVIDMAFDYIAPPDLSREVEEHKPQKQAAMAIPRMKHASDHSSTSGSVSSSAGRGERTRQRRRSGGLLILCDSCSASYHPSCIGLDREIAESMQDGWRCPICAAGNSAEDREGRLVRVLRRQAPVKNLWTSRSPMQAFSLDKYLSALVLSYVSKLFLDGGMRRRATDCERSEQELMAKEEVKAISVDPHCVMSFAERVLACKRLGMYDDPTEGLSWERDIATLQEATEEADVATLVCGKKWSSGSSSVAPLEKGEYPSLCSNCGEDLGASRVVRWKLGRCLRCHWPVTKTVPYGDLVESLVWPSLYAEIGVPFLADSEVVFDTLRVIRRLRPYRHPQDIGLNAWKLQAYLITHVLYVLSEWGARLLSPTTLHYEYNFINEALTLCMGSIDDPELCGELVQCLRIFEAGGERENMSLSRRISAGVCYLLSRQSATEPGRWSRGSNCGIYVDYHTTMCVLLGLVEPGIHWHADELVTEEHTLRVQEWLSFMEDEEPHPYDQTFDVVVAATERPRQKHLRTGIKRKIGDGLLDENNFIEYTKIAVERKRSLVLAEAKKRDGRSSSLKGKGGGFQKDEKLPADWTEMTKLERPAVEAASVTSVRGKKGRVSCAICGCSFSRLCEAIRVHR</sequence>
<dbReference type="InterPro" id="IPR013083">
    <property type="entry name" value="Znf_RING/FYVE/PHD"/>
</dbReference>
<evidence type="ECO:0000256" key="9">
    <source>
        <dbReference type="ARBA" id="ARBA00023135"/>
    </source>
</evidence>
<dbReference type="Pfam" id="PF16969">
    <property type="entry name" value="SRP68"/>
    <property type="match status" value="1"/>
</dbReference>
<dbReference type="InterPro" id="IPR026258">
    <property type="entry name" value="SRP68"/>
</dbReference>
<dbReference type="InterPro" id="IPR019787">
    <property type="entry name" value="Znf_PHD-finger"/>
</dbReference>
<dbReference type="GO" id="GO:0030942">
    <property type="term" value="F:endoplasmic reticulum signal peptide binding"/>
    <property type="evidence" value="ECO:0007669"/>
    <property type="project" value="InterPro"/>
</dbReference>
<evidence type="ECO:0000256" key="5">
    <source>
        <dbReference type="ARBA" id="ARBA00022723"/>
    </source>
</evidence>
<dbReference type="PANTHER" id="PTHR12860:SF0">
    <property type="entry name" value="SIGNAL RECOGNITION PARTICLE SUBUNIT SRP68"/>
    <property type="match status" value="1"/>
</dbReference>
<evidence type="ECO:0000313" key="16">
    <source>
        <dbReference type="Proteomes" id="UP000007800"/>
    </source>
</evidence>
<feature type="region of interest" description="Disordered" evidence="13">
    <location>
        <begin position="525"/>
        <end position="553"/>
    </location>
</feature>
<evidence type="ECO:0000313" key="15">
    <source>
        <dbReference type="EMBL" id="EER18295.1"/>
    </source>
</evidence>